<evidence type="ECO:0000313" key="1">
    <source>
        <dbReference type="Proteomes" id="UP000095283"/>
    </source>
</evidence>
<reference evidence="2" key="1">
    <citation type="submission" date="2016-11" db="UniProtKB">
        <authorList>
            <consortium name="WormBaseParasite"/>
        </authorList>
    </citation>
    <scope>IDENTIFICATION</scope>
</reference>
<protein>
    <submittedName>
        <fullName evidence="2">Transposase</fullName>
    </submittedName>
</protein>
<evidence type="ECO:0000313" key="2">
    <source>
        <dbReference type="WBParaSite" id="Hba_15041"/>
    </source>
</evidence>
<keyword evidence="1" id="KW-1185">Reference proteome</keyword>
<name>A0A1I7XBH7_HETBA</name>
<accession>A0A1I7XBH7</accession>
<dbReference type="Proteomes" id="UP000095283">
    <property type="component" value="Unplaced"/>
</dbReference>
<dbReference type="WBParaSite" id="Hba_15041">
    <property type="protein sequence ID" value="Hba_15041"/>
    <property type="gene ID" value="Hba_15041"/>
</dbReference>
<proteinExistence type="predicted"/>
<organism evidence="1 2">
    <name type="scientific">Heterorhabditis bacteriophora</name>
    <name type="common">Entomopathogenic nematode worm</name>
    <dbReference type="NCBI Taxonomy" id="37862"/>
    <lineage>
        <taxon>Eukaryota</taxon>
        <taxon>Metazoa</taxon>
        <taxon>Ecdysozoa</taxon>
        <taxon>Nematoda</taxon>
        <taxon>Chromadorea</taxon>
        <taxon>Rhabditida</taxon>
        <taxon>Rhabditina</taxon>
        <taxon>Rhabditomorpha</taxon>
        <taxon>Strongyloidea</taxon>
        <taxon>Heterorhabditidae</taxon>
        <taxon>Heterorhabditis</taxon>
    </lineage>
</organism>
<dbReference type="AlphaFoldDB" id="A0A1I7XBH7"/>
<sequence>MSRKKQITPNQPAMVKVLLDEKLSQMLKPFNIRALEAFIKKAWAGGLLLWLRRKWIDLRLSSCSQKVTAESTKINRYYEADYISNLSPLLNHSNW</sequence>